<feature type="compositionally biased region" description="Polar residues" evidence="1">
    <location>
        <begin position="41"/>
        <end position="70"/>
    </location>
</feature>
<dbReference type="InterPro" id="IPR007939">
    <property type="entry name" value="Cu-R_B_prcur"/>
</dbReference>
<proteinExistence type="predicted"/>
<protein>
    <submittedName>
        <fullName evidence="2">Copper resistance protein B</fullName>
    </submittedName>
</protein>
<evidence type="ECO:0000256" key="1">
    <source>
        <dbReference type="SAM" id="MobiDB-lite"/>
    </source>
</evidence>
<accession>A0A3B1AEV5</accession>
<dbReference type="Pfam" id="PF05275">
    <property type="entry name" value="CopB"/>
    <property type="match status" value="1"/>
</dbReference>
<organism evidence="2">
    <name type="scientific">hydrothermal vent metagenome</name>
    <dbReference type="NCBI Taxonomy" id="652676"/>
    <lineage>
        <taxon>unclassified sequences</taxon>
        <taxon>metagenomes</taxon>
        <taxon>ecological metagenomes</taxon>
    </lineage>
</organism>
<evidence type="ECO:0000313" key="2">
    <source>
        <dbReference type="EMBL" id="VAW98423.1"/>
    </source>
</evidence>
<dbReference type="GO" id="GO:0005507">
    <property type="term" value="F:copper ion binding"/>
    <property type="evidence" value="ECO:0007669"/>
    <property type="project" value="InterPro"/>
</dbReference>
<dbReference type="EMBL" id="UOFR01000059">
    <property type="protein sequence ID" value="VAW98423.1"/>
    <property type="molecule type" value="Genomic_DNA"/>
</dbReference>
<dbReference type="AlphaFoldDB" id="A0A3B1AEV5"/>
<feature type="compositionally biased region" description="Basic and acidic residues" evidence="1">
    <location>
        <begin position="29"/>
        <end position="40"/>
    </location>
</feature>
<gene>
    <name evidence="2" type="ORF">MNBD_GAMMA21-799</name>
</gene>
<reference evidence="2" key="1">
    <citation type="submission" date="2018-06" db="EMBL/GenBank/DDBJ databases">
        <authorList>
            <person name="Zhirakovskaya E."/>
        </authorList>
    </citation>
    <scope>NUCLEOTIDE SEQUENCE</scope>
</reference>
<sequence length="316" mass="35515">MNNMRIKSLVVAVMIFNLSPVWAEEKTTATKPATEMDHSTMQHGSNKTTATDTPKNSTDMKGMEQDNTMPAMSMQGGSAPANARDPHAYSGGYNFDPKAPRVVLADELNFASLLVNRLESVNTNDNTSARYDLQGWFGRDYDRLVLKAEGDFDDGNLQETSTELLWGHAVATFWDTQLGLRYDSARQEPDRTWLALGIQGLAPYWFEFDATAYFGDTGRSALTIESEYELLITQKLILQPRFEASAYGKRDPERGLGSGLSDISFGLRLRYEFWREFAPYLGVEWTSKYGETKDFAQAAGNDSSETQYVAGIRFWF</sequence>
<feature type="region of interest" description="Disordered" evidence="1">
    <location>
        <begin position="29"/>
        <end position="85"/>
    </location>
</feature>
<name>A0A3B1AEV5_9ZZZZ</name>
<dbReference type="GO" id="GO:0006878">
    <property type="term" value="P:intracellular copper ion homeostasis"/>
    <property type="evidence" value="ECO:0007669"/>
    <property type="project" value="InterPro"/>
</dbReference>
<dbReference type="GO" id="GO:0009279">
    <property type="term" value="C:cell outer membrane"/>
    <property type="evidence" value="ECO:0007669"/>
    <property type="project" value="InterPro"/>
</dbReference>